<proteinExistence type="predicted"/>
<evidence type="ECO:0000313" key="1">
    <source>
        <dbReference type="EMBL" id="KCW88776.1"/>
    </source>
</evidence>
<gene>
    <name evidence="1" type="ORF">EUGRSUZ_A01120</name>
</gene>
<dbReference type="EMBL" id="KK198753">
    <property type="protein sequence ID" value="KCW88776.1"/>
    <property type="molecule type" value="Genomic_DNA"/>
</dbReference>
<sequence>MCACSYYQALIQFLSKKSLVVCLTQETKGIIQKILLNPDHDRENLSVGCGFHSCPTSCISTSALLEVLLKEICNFNLVFPLEDVDR</sequence>
<accession>A0A059DEE2</accession>
<name>A0A059DEE2_EUCGR</name>
<organism evidence="1">
    <name type="scientific">Eucalyptus grandis</name>
    <name type="common">Flooded gum</name>
    <dbReference type="NCBI Taxonomy" id="71139"/>
    <lineage>
        <taxon>Eukaryota</taxon>
        <taxon>Viridiplantae</taxon>
        <taxon>Streptophyta</taxon>
        <taxon>Embryophyta</taxon>
        <taxon>Tracheophyta</taxon>
        <taxon>Spermatophyta</taxon>
        <taxon>Magnoliopsida</taxon>
        <taxon>eudicotyledons</taxon>
        <taxon>Gunneridae</taxon>
        <taxon>Pentapetalae</taxon>
        <taxon>rosids</taxon>
        <taxon>malvids</taxon>
        <taxon>Myrtales</taxon>
        <taxon>Myrtaceae</taxon>
        <taxon>Myrtoideae</taxon>
        <taxon>Eucalypteae</taxon>
        <taxon>Eucalyptus</taxon>
    </lineage>
</organism>
<reference evidence="1" key="1">
    <citation type="submission" date="2013-07" db="EMBL/GenBank/DDBJ databases">
        <title>The genome of Eucalyptus grandis.</title>
        <authorList>
            <person name="Schmutz J."/>
            <person name="Hayes R."/>
            <person name="Myburg A."/>
            <person name="Tuskan G."/>
            <person name="Grattapaglia D."/>
            <person name="Rokhsar D.S."/>
        </authorList>
    </citation>
    <scope>NUCLEOTIDE SEQUENCE</scope>
    <source>
        <tissue evidence="1">Leaf extractions</tissue>
    </source>
</reference>
<dbReference type="AlphaFoldDB" id="A0A059DEE2"/>
<dbReference type="Gramene" id="KCW88776">
    <property type="protein sequence ID" value="KCW88776"/>
    <property type="gene ID" value="EUGRSUZ_A01120"/>
</dbReference>
<dbReference type="InParanoid" id="A0A059DEE2"/>
<protein>
    <submittedName>
        <fullName evidence="1">Uncharacterized protein</fullName>
    </submittedName>
</protein>